<accession>A0A3Q7GKC0</accession>
<protein>
    <submittedName>
        <fullName evidence="1">Uncharacterized protein</fullName>
    </submittedName>
</protein>
<proteinExistence type="predicted"/>
<dbReference type="GO" id="GO:0003735">
    <property type="term" value="F:structural constituent of ribosome"/>
    <property type="evidence" value="ECO:0007669"/>
    <property type="project" value="InterPro"/>
</dbReference>
<keyword evidence="2" id="KW-1185">Reference proteome</keyword>
<name>A0A3Q7GKC0_SOLLC</name>
<organism evidence="1">
    <name type="scientific">Solanum lycopersicum</name>
    <name type="common">Tomato</name>
    <name type="synonym">Lycopersicon esculentum</name>
    <dbReference type="NCBI Taxonomy" id="4081"/>
    <lineage>
        <taxon>Eukaryota</taxon>
        <taxon>Viridiplantae</taxon>
        <taxon>Streptophyta</taxon>
        <taxon>Embryophyta</taxon>
        <taxon>Tracheophyta</taxon>
        <taxon>Spermatophyta</taxon>
        <taxon>Magnoliopsida</taxon>
        <taxon>eudicotyledons</taxon>
        <taxon>Gunneridae</taxon>
        <taxon>Pentapetalae</taxon>
        <taxon>asterids</taxon>
        <taxon>lamiids</taxon>
        <taxon>Solanales</taxon>
        <taxon>Solanaceae</taxon>
        <taxon>Solanoideae</taxon>
        <taxon>Solaneae</taxon>
        <taxon>Solanum</taxon>
        <taxon>Solanum subgen. Lycopersicon</taxon>
    </lineage>
</organism>
<dbReference type="GO" id="GO:0006412">
    <property type="term" value="P:translation"/>
    <property type="evidence" value="ECO:0007669"/>
    <property type="project" value="InterPro"/>
</dbReference>
<dbReference type="EnsemblPlants" id="Solyc05g050015.1.1">
    <property type="protein sequence ID" value="Solyc05g050015.1.1"/>
    <property type="gene ID" value="Solyc05g050015.1"/>
</dbReference>
<dbReference type="Proteomes" id="UP000004994">
    <property type="component" value="Chromosome 5"/>
</dbReference>
<dbReference type="Gene3D" id="2.40.30.10">
    <property type="entry name" value="Translation factors"/>
    <property type="match status" value="1"/>
</dbReference>
<evidence type="ECO:0000313" key="1">
    <source>
        <dbReference type="EnsemblPlants" id="Solyc05g050015.1.1"/>
    </source>
</evidence>
<dbReference type="Pfam" id="PF00297">
    <property type="entry name" value="Ribosomal_L3"/>
    <property type="match status" value="1"/>
</dbReference>
<reference evidence="1" key="2">
    <citation type="submission" date="2019-01" db="UniProtKB">
        <authorList>
            <consortium name="EnsemblPlants"/>
        </authorList>
    </citation>
    <scope>IDENTIFICATION</scope>
    <source>
        <strain evidence="1">cv. Heinz 1706</strain>
    </source>
</reference>
<reference evidence="1" key="1">
    <citation type="journal article" date="2012" name="Nature">
        <title>The tomato genome sequence provides insights into fleshy fruit evolution.</title>
        <authorList>
            <consortium name="Tomato Genome Consortium"/>
        </authorList>
    </citation>
    <scope>NUCLEOTIDE SEQUENCE [LARGE SCALE GENOMIC DNA]</scope>
    <source>
        <strain evidence="1">cv. Heinz 1706</strain>
    </source>
</reference>
<dbReference type="GO" id="GO:0005840">
    <property type="term" value="C:ribosome"/>
    <property type="evidence" value="ECO:0007669"/>
    <property type="project" value="InterPro"/>
</dbReference>
<evidence type="ECO:0000313" key="2">
    <source>
        <dbReference type="Proteomes" id="UP000004994"/>
    </source>
</evidence>
<dbReference type="InParanoid" id="A0A3Q7GKC0"/>
<sequence length="257" mass="30527">MKQPSKQVDEDEDTLAQISTYIHHLNQILGEKQKRDVRIAMQKYQVEEKRKRKKYMIEIRFGPKKMRNPDVDFLSFLSFAQSESEKPRSSKFPGRMSKPRPRVTKMNWMMFYGRIPLYHKERDIQPHDSNEMNLAEKPPPFLSSNLASPQYQHLLYFMPKDDTSKPCKLTSFLDYKFGITHIVREVEKHVSNMEWLFALIITYPSIIHKHPNPCKCDLHCLIIDICKTNSKPSYLRAIERRSRGDVELNFVYDEFPK</sequence>
<dbReference type="AlphaFoldDB" id="A0A3Q7GKC0"/>
<dbReference type="InterPro" id="IPR000597">
    <property type="entry name" value="Ribosomal_uL3"/>
</dbReference>
<dbReference type="Gene3D" id="4.10.960.10">
    <property type="entry name" value="Ribosomal protein L3, domain 3"/>
    <property type="match status" value="1"/>
</dbReference>
<dbReference type="InterPro" id="IPR044892">
    <property type="entry name" value="Ribosomal_L3_dom_3_arc_sf"/>
</dbReference>
<dbReference type="Gramene" id="Solyc05g050015.1.1">
    <property type="protein sequence ID" value="Solyc05g050015.1.1"/>
    <property type="gene ID" value="Solyc05g050015.1"/>
</dbReference>
<dbReference type="STRING" id="4081.A0A3Q7GKC0"/>